<protein>
    <recommendedName>
        <fullName evidence="4">Transmembrane protein PGPGW</fullName>
    </recommendedName>
</protein>
<sequence>MEAGAQPVRAQDWDERVERGCRKLPERVQRAIHWLREPSRFPLRLLASILLILGGIFSILPVLGLWMLPLGLALLAQDVPALKVPMEKSARWIERQWRRWRERRTRG</sequence>
<organism evidence="2 3">
    <name type="scientific">Methylobacterium radiotolerans</name>
    <dbReference type="NCBI Taxonomy" id="31998"/>
    <lineage>
        <taxon>Bacteria</taxon>
        <taxon>Pseudomonadati</taxon>
        <taxon>Pseudomonadota</taxon>
        <taxon>Alphaproteobacteria</taxon>
        <taxon>Hyphomicrobiales</taxon>
        <taxon>Methylobacteriaceae</taxon>
        <taxon>Methylobacterium</taxon>
    </lineage>
</organism>
<evidence type="ECO:0000313" key="3">
    <source>
        <dbReference type="Proteomes" id="UP001349262"/>
    </source>
</evidence>
<reference evidence="2 3" key="1">
    <citation type="journal article" date="2012" name="Genet. Mol. Biol.">
        <title>Analysis of 16S rRNA and mxaF genes revealing insights into Methylobacterium niche-specific plant association.</title>
        <authorList>
            <person name="Dourado M.N."/>
            <person name="Andreote F.D."/>
            <person name="Dini-Andreote F."/>
            <person name="Conti R."/>
            <person name="Araujo J.M."/>
            <person name="Araujo W.L."/>
        </authorList>
    </citation>
    <scope>NUCLEOTIDE SEQUENCE [LARGE SCALE GENOMIC DNA]</scope>
    <source>
        <strain evidence="2 3">SR1.6/4</strain>
    </source>
</reference>
<name>A0ABU7TBY2_9HYPH</name>
<evidence type="ECO:0000313" key="2">
    <source>
        <dbReference type="EMBL" id="MEE7458070.1"/>
    </source>
</evidence>
<dbReference type="EMBL" id="MLBY01000005">
    <property type="protein sequence ID" value="MEE7458070.1"/>
    <property type="molecule type" value="Genomic_DNA"/>
</dbReference>
<keyword evidence="1" id="KW-1133">Transmembrane helix</keyword>
<evidence type="ECO:0000256" key="1">
    <source>
        <dbReference type="SAM" id="Phobius"/>
    </source>
</evidence>
<dbReference type="Proteomes" id="UP001349262">
    <property type="component" value="Unassembled WGS sequence"/>
</dbReference>
<evidence type="ECO:0008006" key="4">
    <source>
        <dbReference type="Google" id="ProtNLM"/>
    </source>
</evidence>
<gene>
    <name evidence="2" type="ORF">MRSR164_15225</name>
</gene>
<accession>A0ABU7TBY2</accession>
<keyword evidence="1" id="KW-0812">Transmembrane</keyword>
<proteinExistence type="predicted"/>
<keyword evidence="1" id="KW-0472">Membrane</keyword>
<keyword evidence="3" id="KW-1185">Reference proteome</keyword>
<comment type="caution">
    <text evidence="2">The sequence shown here is derived from an EMBL/GenBank/DDBJ whole genome shotgun (WGS) entry which is preliminary data.</text>
</comment>
<feature type="transmembrane region" description="Helical" evidence="1">
    <location>
        <begin position="45"/>
        <end position="68"/>
    </location>
</feature>